<name>A0A2U0SC22_9SPHN</name>
<dbReference type="EMBL" id="QENQ01000001">
    <property type="protein sequence ID" value="PVX28864.1"/>
    <property type="molecule type" value="Genomic_DNA"/>
</dbReference>
<gene>
    <name evidence="1" type="ORF">DD559_05570</name>
</gene>
<evidence type="ECO:0000313" key="1">
    <source>
        <dbReference type="EMBL" id="PVX28864.1"/>
    </source>
</evidence>
<dbReference type="RefSeq" id="WP_116468308.1">
    <property type="nucleotide sequence ID" value="NZ_QENQ01000001.1"/>
</dbReference>
<keyword evidence="2" id="KW-1185">Reference proteome</keyword>
<accession>A0A2U0SC22</accession>
<proteinExistence type="predicted"/>
<evidence type="ECO:0000313" key="2">
    <source>
        <dbReference type="Proteomes" id="UP000245890"/>
    </source>
</evidence>
<reference evidence="1 2" key="1">
    <citation type="submission" date="2018-05" db="EMBL/GenBank/DDBJ databases">
        <title>Description of Sphingomonas pokkalii sp nov, isolated from the rhizosphere of saline tolerant pokkali rice and its draft genome analysis.</title>
        <authorList>
            <person name="Menon R."/>
            <person name="Kumari S."/>
            <person name="Rameshkumar N."/>
        </authorList>
    </citation>
    <scope>NUCLEOTIDE SEQUENCE [LARGE SCALE GENOMIC DNA]</scope>
    <source>
        <strain evidence="1 2">L3B27</strain>
    </source>
</reference>
<dbReference type="Proteomes" id="UP000245890">
    <property type="component" value="Unassembled WGS sequence"/>
</dbReference>
<protein>
    <submittedName>
        <fullName evidence="1">Uncharacterized protein</fullName>
    </submittedName>
</protein>
<organism evidence="1 2">
    <name type="scientific">Sphingomonas pokkalii</name>
    <dbReference type="NCBI Taxonomy" id="2175090"/>
    <lineage>
        <taxon>Bacteria</taxon>
        <taxon>Pseudomonadati</taxon>
        <taxon>Pseudomonadota</taxon>
        <taxon>Alphaproteobacteria</taxon>
        <taxon>Sphingomonadales</taxon>
        <taxon>Sphingomonadaceae</taxon>
        <taxon>Sphingomonas</taxon>
    </lineage>
</organism>
<dbReference type="AlphaFoldDB" id="A0A2U0SC22"/>
<comment type="caution">
    <text evidence="1">The sequence shown here is derived from an EMBL/GenBank/DDBJ whole genome shotgun (WGS) entry which is preliminary data.</text>
</comment>
<sequence length="185" mass="19062">MILDPSRRLPAGLPAFWIAAGFGLLSLPGCGCTPSDDATGVVAFVASNGAMPAGHAKAMSGPVDATPRRHAPPIPPTLAPIAGGERTDKWVGTWRSDTAGMLIVEGTGVAGNYTVTRPLAGHDAEMRTFPAKTNGAGIVVALGNAVSTLREASPAEARISSDAATQCIVDDARNYFCRRQPSPQL</sequence>